<dbReference type="InParanoid" id="A0A0C3G7V2"/>
<dbReference type="AlphaFoldDB" id="A0A0C3G7V2"/>
<name>A0A0C3G7V2_PILCF</name>
<keyword evidence="2" id="KW-1185">Reference proteome</keyword>
<organism evidence="1 2">
    <name type="scientific">Piloderma croceum (strain F 1598)</name>
    <dbReference type="NCBI Taxonomy" id="765440"/>
    <lineage>
        <taxon>Eukaryota</taxon>
        <taxon>Fungi</taxon>
        <taxon>Dikarya</taxon>
        <taxon>Basidiomycota</taxon>
        <taxon>Agaricomycotina</taxon>
        <taxon>Agaricomycetes</taxon>
        <taxon>Agaricomycetidae</taxon>
        <taxon>Atheliales</taxon>
        <taxon>Atheliaceae</taxon>
        <taxon>Piloderma</taxon>
    </lineage>
</organism>
<sequence length="60" mass="7033">MPKLFHTISSRLSSFRDHLRSPSRVYDKGLNGKEAVWASKKYRDHRVLPESLLRDLDNAH</sequence>
<dbReference type="EMBL" id="KN832970">
    <property type="protein sequence ID" value="KIM92320.1"/>
    <property type="molecule type" value="Genomic_DNA"/>
</dbReference>
<accession>A0A0C3G7V2</accession>
<gene>
    <name evidence="1" type="ORF">PILCRDRAFT_762294</name>
</gene>
<dbReference type="HOGENOM" id="CLU_191882_0_0_1"/>
<dbReference type="OrthoDB" id="2416294at2759"/>
<reference evidence="1 2" key="1">
    <citation type="submission" date="2014-04" db="EMBL/GenBank/DDBJ databases">
        <authorList>
            <consortium name="DOE Joint Genome Institute"/>
            <person name="Kuo A."/>
            <person name="Tarkka M."/>
            <person name="Buscot F."/>
            <person name="Kohler A."/>
            <person name="Nagy L.G."/>
            <person name="Floudas D."/>
            <person name="Copeland A."/>
            <person name="Barry K.W."/>
            <person name="Cichocki N."/>
            <person name="Veneault-Fourrey C."/>
            <person name="LaButti K."/>
            <person name="Lindquist E.A."/>
            <person name="Lipzen A."/>
            <person name="Lundell T."/>
            <person name="Morin E."/>
            <person name="Murat C."/>
            <person name="Sun H."/>
            <person name="Tunlid A."/>
            <person name="Henrissat B."/>
            <person name="Grigoriev I.V."/>
            <person name="Hibbett D.S."/>
            <person name="Martin F."/>
            <person name="Nordberg H.P."/>
            <person name="Cantor M.N."/>
            <person name="Hua S.X."/>
        </authorList>
    </citation>
    <scope>NUCLEOTIDE SEQUENCE [LARGE SCALE GENOMIC DNA]</scope>
    <source>
        <strain evidence="1 2">F 1598</strain>
    </source>
</reference>
<reference evidence="2" key="2">
    <citation type="submission" date="2015-01" db="EMBL/GenBank/DDBJ databases">
        <title>Evolutionary Origins and Diversification of the Mycorrhizal Mutualists.</title>
        <authorList>
            <consortium name="DOE Joint Genome Institute"/>
            <consortium name="Mycorrhizal Genomics Consortium"/>
            <person name="Kohler A."/>
            <person name="Kuo A."/>
            <person name="Nagy L.G."/>
            <person name="Floudas D."/>
            <person name="Copeland A."/>
            <person name="Barry K.W."/>
            <person name="Cichocki N."/>
            <person name="Veneault-Fourrey C."/>
            <person name="LaButti K."/>
            <person name="Lindquist E.A."/>
            <person name="Lipzen A."/>
            <person name="Lundell T."/>
            <person name="Morin E."/>
            <person name="Murat C."/>
            <person name="Riley R."/>
            <person name="Ohm R."/>
            <person name="Sun H."/>
            <person name="Tunlid A."/>
            <person name="Henrissat B."/>
            <person name="Grigoriev I.V."/>
            <person name="Hibbett D.S."/>
            <person name="Martin F."/>
        </authorList>
    </citation>
    <scope>NUCLEOTIDE SEQUENCE [LARGE SCALE GENOMIC DNA]</scope>
    <source>
        <strain evidence="2">F 1598</strain>
    </source>
</reference>
<proteinExistence type="predicted"/>
<dbReference type="Proteomes" id="UP000054166">
    <property type="component" value="Unassembled WGS sequence"/>
</dbReference>
<evidence type="ECO:0000313" key="1">
    <source>
        <dbReference type="EMBL" id="KIM92320.1"/>
    </source>
</evidence>
<evidence type="ECO:0000313" key="2">
    <source>
        <dbReference type="Proteomes" id="UP000054166"/>
    </source>
</evidence>
<protein>
    <submittedName>
        <fullName evidence="1">Uncharacterized protein</fullName>
    </submittedName>
</protein>